<keyword evidence="6" id="KW-1185">Reference proteome</keyword>
<name>A0ABW4EYR7_9PSEU</name>
<keyword evidence="2 5" id="KW-0808">Transferase</keyword>
<dbReference type="Gene3D" id="3.40.50.2000">
    <property type="entry name" value="Glycogen Phosphorylase B"/>
    <property type="match status" value="2"/>
</dbReference>
<evidence type="ECO:0000256" key="1">
    <source>
        <dbReference type="ARBA" id="ARBA00022676"/>
    </source>
</evidence>
<proteinExistence type="predicted"/>
<dbReference type="Proteomes" id="UP001597114">
    <property type="component" value="Unassembled WGS sequence"/>
</dbReference>
<reference evidence="6" key="1">
    <citation type="journal article" date="2019" name="Int. J. Syst. Evol. Microbiol.">
        <title>The Global Catalogue of Microorganisms (GCM) 10K type strain sequencing project: providing services to taxonomists for standard genome sequencing and annotation.</title>
        <authorList>
            <consortium name="The Broad Institute Genomics Platform"/>
            <consortium name="The Broad Institute Genome Sequencing Center for Infectious Disease"/>
            <person name="Wu L."/>
            <person name="Ma J."/>
        </authorList>
    </citation>
    <scope>NUCLEOTIDE SEQUENCE [LARGE SCALE GENOMIC DNA]</scope>
    <source>
        <strain evidence="6">CCM 7043</strain>
    </source>
</reference>
<comment type="caution">
    <text evidence="5">The sequence shown here is derived from an EMBL/GenBank/DDBJ whole genome shotgun (WGS) entry which is preliminary data.</text>
</comment>
<dbReference type="SUPFAM" id="SSF53756">
    <property type="entry name" value="UDP-Glycosyltransferase/glycogen phosphorylase"/>
    <property type="match status" value="1"/>
</dbReference>
<feature type="domain" description="Glycosyltransferase subfamily 4-like N-terminal" evidence="4">
    <location>
        <begin position="31"/>
        <end position="188"/>
    </location>
</feature>
<gene>
    <name evidence="5" type="ORF">ACFSJD_24075</name>
</gene>
<keyword evidence="1 5" id="KW-0328">Glycosyltransferase</keyword>
<dbReference type="InterPro" id="IPR001296">
    <property type="entry name" value="Glyco_trans_1"/>
</dbReference>
<feature type="domain" description="Glycosyl transferase family 1" evidence="3">
    <location>
        <begin position="199"/>
        <end position="343"/>
    </location>
</feature>
<dbReference type="RefSeq" id="WP_344730414.1">
    <property type="nucleotide sequence ID" value="NZ_BAAAUS010000066.1"/>
</dbReference>
<evidence type="ECO:0000313" key="6">
    <source>
        <dbReference type="Proteomes" id="UP001597114"/>
    </source>
</evidence>
<dbReference type="EC" id="2.4.-.-" evidence="5"/>
<dbReference type="EMBL" id="JBHUCO010000026">
    <property type="protein sequence ID" value="MFD1520596.1"/>
    <property type="molecule type" value="Genomic_DNA"/>
</dbReference>
<evidence type="ECO:0000259" key="3">
    <source>
        <dbReference type="Pfam" id="PF00534"/>
    </source>
</evidence>
<evidence type="ECO:0000313" key="5">
    <source>
        <dbReference type="EMBL" id="MFD1520596.1"/>
    </source>
</evidence>
<dbReference type="PANTHER" id="PTHR12526">
    <property type="entry name" value="GLYCOSYLTRANSFERASE"/>
    <property type="match status" value="1"/>
</dbReference>
<dbReference type="Pfam" id="PF00534">
    <property type="entry name" value="Glycos_transf_1"/>
    <property type="match status" value="1"/>
</dbReference>
<dbReference type="PANTHER" id="PTHR12526:SF510">
    <property type="entry name" value="D-INOSITOL 3-PHOSPHATE GLYCOSYLTRANSFERASE"/>
    <property type="match status" value="1"/>
</dbReference>
<organism evidence="5 6">
    <name type="scientific">Pseudonocardia yunnanensis</name>
    <dbReference type="NCBI Taxonomy" id="58107"/>
    <lineage>
        <taxon>Bacteria</taxon>
        <taxon>Bacillati</taxon>
        <taxon>Actinomycetota</taxon>
        <taxon>Actinomycetes</taxon>
        <taxon>Pseudonocardiales</taxon>
        <taxon>Pseudonocardiaceae</taxon>
        <taxon>Pseudonocardia</taxon>
    </lineage>
</organism>
<dbReference type="Pfam" id="PF13439">
    <property type="entry name" value="Glyco_transf_4"/>
    <property type="match status" value="1"/>
</dbReference>
<sequence length="487" mass="53520">MRVVHGTAVEQLVGARVLVLNWRDVRHPLAGGAEQYIHQISRRWVDAGVRVSWLTARPSGQLARETIDGIHVMRAGGDLTLYPRVTLRLRRLRGDVDAIIDCQNGIPFFAPAFSHPDVPIVQVVHHVHQDQFATRFSPPMAAIGRFLEGRVARSVYGSRATAAVSPSTRVELRRRLGFTGPIFVVPNGTIDVPTLSGPRDPDPTLVVVTRLVQHKRVDLLLGEIAGVARQVPRLRVEIVGGGPELRRLQGLVVDLGLQRTVTMHGYLPDAERDGLLQRAWLTTSTSAAEGWGCSIIEAAAWGVPCVALRVPGVRDSVVDGVTGWLVERPSQMRDVLVAALRELAVEDRAREIVAACQAWARCFSWDRSAELLAGVLLDEAGRLARARTGAPERRKARSDIATVASFPRRDTVDWRERLRITDQVVVDDDRVTLLLNGCDDFDAAALLRRHGVLDATIRLATREDLLAGPDVAPHGRFGRDRTATGLQ</sequence>
<evidence type="ECO:0000259" key="4">
    <source>
        <dbReference type="Pfam" id="PF13439"/>
    </source>
</evidence>
<dbReference type="InterPro" id="IPR028098">
    <property type="entry name" value="Glyco_trans_4-like_N"/>
</dbReference>
<evidence type="ECO:0000256" key="2">
    <source>
        <dbReference type="ARBA" id="ARBA00022679"/>
    </source>
</evidence>
<protein>
    <submittedName>
        <fullName evidence="5">Glycosyltransferase family 4 protein</fullName>
        <ecNumber evidence="5">2.4.-.-</ecNumber>
    </submittedName>
</protein>
<dbReference type="CDD" id="cd03801">
    <property type="entry name" value="GT4_PimA-like"/>
    <property type="match status" value="1"/>
</dbReference>
<accession>A0ABW4EYR7</accession>
<dbReference type="GO" id="GO:0016757">
    <property type="term" value="F:glycosyltransferase activity"/>
    <property type="evidence" value="ECO:0007669"/>
    <property type="project" value="UniProtKB-KW"/>
</dbReference>